<dbReference type="GO" id="GO:0005789">
    <property type="term" value="C:endoplasmic reticulum membrane"/>
    <property type="evidence" value="ECO:0007669"/>
    <property type="project" value="UniProtKB-SubCell"/>
</dbReference>
<evidence type="ECO:0000313" key="12">
    <source>
        <dbReference type="Proteomes" id="UP000054498"/>
    </source>
</evidence>
<dbReference type="SUPFAM" id="SSF49899">
    <property type="entry name" value="Concanavalin A-like lectins/glucanases"/>
    <property type="match status" value="1"/>
</dbReference>
<evidence type="ECO:0000256" key="1">
    <source>
        <dbReference type="ARBA" id="ARBA00004389"/>
    </source>
</evidence>
<organism evidence="11 12">
    <name type="scientific">Monoraphidium neglectum</name>
    <dbReference type="NCBI Taxonomy" id="145388"/>
    <lineage>
        <taxon>Eukaryota</taxon>
        <taxon>Viridiplantae</taxon>
        <taxon>Chlorophyta</taxon>
        <taxon>core chlorophytes</taxon>
        <taxon>Chlorophyceae</taxon>
        <taxon>CS clade</taxon>
        <taxon>Sphaeropleales</taxon>
        <taxon>Selenastraceae</taxon>
        <taxon>Monoraphidium</taxon>
    </lineage>
</organism>
<keyword evidence="5" id="KW-1133">Transmembrane helix</keyword>
<dbReference type="InterPro" id="IPR018124">
    <property type="entry name" value="Calret/calnex_CS"/>
</dbReference>
<dbReference type="Proteomes" id="UP000054498">
    <property type="component" value="Unassembled WGS sequence"/>
</dbReference>
<dbReference type="Pfam" id="PF00262">
    <property type="entry name" value="Calreticulin"/>
    <property type="match status" value="2"/>
</dbReference>
<dbReference type="RefSeq" id="XP_013893843.1">
    <property type="nucleotide sequence ID" value="XM_014038389.1"/>
</dbReference>
<protein>
    <recommendedName>
        <fullName evidence="13">Calnexin</fullName>
    </recommendedName>
</protein>
<keyword evidence="4 9" id="KW-0256">Endoplasmic reticulum</keyword>
<dbReference type="OrthoDB" id="1938156at2759"/>
<dbReference type="InterPro" id="IPR009033">
    <property type="entry name" value="Calreticulin/calnexin_P_dom_sf"/>
</dbReference>
<dbReference type="PRINTS" id="PR00626">
    <property type="entry name" value="CALRETICULIN"/>
</dbReference>
<keyword evidence="7 9" id="KW-0143">Chaperone</keyword>
<evidence type="ECO:0000256" key="6">
    <source>
        <dbReference type="ARBA" id="ARBA00023136"/>
    </source>
</evidence>
<evidence type="ECO:0000256" key="3">
    <source>
        <dbReference type="ARBA" id="ARBA00022692"/>
    </source>
</evidence>
<evidence type="ECO:0000256" key="9">
    <source>
        <dbReference type="RuleBase" id="RU362126"/>
    </source>
</evidence>
<evidence type="ECO:0008006" key="13">
    <source>
        <dbReference type="Google" id="ProtNLM"/>
    </source>
</evidence>
<keyword evidence="6" id="KW-0472">Membrane</keyword>
<reference evidence="11 12" key="1">
    <citation type="journal article" date="2013" name="BMC Genomics">
        <title>Reconstruction of the lipid metabolism for the microalga Monoraphidium neglectum from its genome sequence reveals characteristics suitable for biofuel production.</title>
        <authorList>
            <person name="Bogen C."/>
            <person name="Al-Dilaimi A."/>
            <person name="Albersmeier A."/>
            <person name="Wichmann J."/>
            <person name="Grundmann M."/>
            <person name="Rupp O."/>
            <person name="Lauersen K.J."/>
            <person name="Blifernez-Klassen O."/>
            <person name="Kalinowski J."/>
            <person name="Goesmann A."/>
            <person name="Mussgnug J.H."/>
            <person name="Kruse O."/>
        </authorList>
    </citation>
    <scope>NUCLEOTIDE SEQUENCE [LARGE SCALE GENOMIC DNA]</scope>
    <source>
        <strain evidence="11 12">SAG 48.87</strain>
    </source>
</reference>
<dbReference type="InterPro" id="IPR013320">
    <property type="entry name" value="ConA-like_dom_sf"/>
</dbReference>
<comment type="similarity">
    <text evidence="2 9">Belongs to the calreticulin family.</text>
</comment>
<feature type="disulfide bond" evidence="8">
    <location>
        <begin position="42"/>
        <end position="76"/>
    </location>
</feature>
<dbReference type="Gene3D" id="2.60.120.200">
    <property type="match status" value="1"/>
</dbReference>
<comment type="subcellular location">
    <subcellularLocation>
        <location evidence="1">Endoplasmic reticulum membrane</location>
        <topology evidence="1">Single-pass membrane protein</topology>
    </subcellularLocation>
</comment>
<evidence type="ECO:0000256" key="8">
    <source>
        <dbReference type="PIRSR" id="PIRSR601580-3"/>
    </source>
</evidence>
<dbReference type="Gene3D" id="2.10.250.10">
    <property type="entry name" value="Calreticulin/calnexin, P domain"/>
    <property type="match status" value="1"/>
</dbReference>
<feature type="region of interest" description="Disordered" evidence="10">
    <location>
        <begin position="140"/>
        <end position="162"/>
    </location>
</feature>
<accession>A0A0D2KG26</accession>
<dbReference type="PROSITE" id="PS00804">
    <property type="entry name" value="CALRETICULIN_2"/>
    <property type="match status" value="1"/>
</dbReference>
<dbReference type="AlphaFoldDB" id="A0A0D2KG26"/>
<dbReference type="PANTHER" id="PTHR11073:SF1">
    <property type="entry name" value="CALNEXIN 14D-RELATED"/>
    <property type="match status" value="1"/>
</dbReference>
<dbReference type="InterPro" id="IPR001580">
    <property type="entry name" value="Calret/calnex"/>
</dbReference>
<evidence type="ECO:0000256" key="7">
    <source>
        <dbReference type="ARBA" id="ARBA00023186"/>
    </source>
</evidence>
<dbReference type="GO" id="GO:0005509">
    <property type="term" value="F:calcium ion binding"/>
    <property type="evidence" value="ECO:0007669"/>
    <property type="project" value="InterPro"/>
</dbReference>
<sequence length="282" mass="31307">MAITVPEPNKHYAMAALLPFPLAPESGLIVQYEAQTAQTHGCGGAYMKLLSPPDGWAPQRLRSRTPYSIMFGPDRCGAAARVHLILKCFNPALGATTEHHLASPPPPPNDRLPHIYTLMLSKEGRYRVLIDGEERAAGGLLDDGAFEPPLRPPKRIPDASDEKPLAWDEREEIDDVRAVKPSDWDNRKMIVDPDAVMPAGWLEGEPTHLLDEGVPKPRDWDDARDGVWMPPEGEWKPRLIKNPAYFEGQSVDAPLKRIAPIRAVAFEIWTTGEPSDTRPQLA</sequence>
<proteinExistence type="inferred from homology"/>
<dbReference type="SUPFAM" id="SSF63887">
    <property type="entry name" value="P-domain of calnexin/calreticulin"/>
    <property type="match status" value="1"/>
</dbReference>
<evidence type="ECO:0000256" key="2">
    <source>
        <dbReference type="ARBA" id="ARBA00010983"/>
    </source>
</evidence>
<keyword evidence="12" id="KW-1185">Reference proteome</keyword>
<dbReference type="GO" id="GO:0006457">
    <property type="term" value="P:protein folding"/>
    <property type="evidence" value="ECO:0007669"/>
    <property type="project" value="InterPro"/>
</dbReference>
<keyword evidence="8" id="KW-1015">Disulfide bond</keyword>
<evidence type="ECO:0000313" key="11">
    <source>
        <dbReference type="EMBL" id="KIY94823.1"/>
    </source>
</evidence>
<dbReference type="EMBL" id="KK103867">
    <property type="protein sequence ID" value="KIY94823.1"/>
    <property type="molecule type" value="Genomic_DNA"/>
</dbReference>
<dbReference type="GeneID" id="25730571"/>
<dbReference type="KEGG" id="mng:MNEG_13139"/>
<keyword evidence="3" id="KW-0812">Transmembrane</keyword>
<evidence type="ECO:0000256" key="10">
    <source>
        <dbReference type="SAM" id="MobiDB-lite"/>
    </source>
</evidence>
<dbReference type="STRING" id="145388.A0A0D2KG26"/>
<dbReference type="GO" id="GO:0051082">
    <property type="term" value="F:unfolded protein binding"/>
    <property type="evidence" value="ECO:0007669"/>
    <property type="project" value="InterPro"/>
</dbReference>
<evidence type="ECO:0000256" key="5">
    <source>
        <dbReference type="ARBA" id="ARBA00022989"/>
    </source>
</evidence>
<dbReference type="GO" id="GO:0036503">
    <property type="term" value="P:ERAD pathway"/>
    <property type="evidence" value="ECO:0007669"/>
    <property type="project" value="TreeGrafter"/>
</dbReference>
<gene>
    <name evidence="11" type="ORF">MNEG_13139</name>
</gene>
<dbReference type="PANTHER" id="PTHR11073">
    <property type="entry name" value="CALRETICULIN AND CALNEXIN"/>
    <property type="match status" value="1"/>
</dbReference>
<name>A0A0D2KG26_9CHLO</name>
<evidence type="ECO:0000256" key="4">
    <source>
        <dbReference type="ARBA" id="ARBA00022824"/>
    </source>
</evidence>